<evidence type="ECO:0000313" key="2">
    <source>
        <dbReference type="Proteomes" id="UP001338125"/>
    </source>
</evidence>
<comment type="caution">
    <text evidence="1">The sequence shown here is derived from an EMBL/GenBank/DDBJ whole genome shotgun (WGS) entry which is preliminary data.</text>
</comment>
<accession>A0ABR0S9L4</accession>
<keyword evidence="2" id="KW-1185">Reference proteome</keyword>
<protein>
    <submittedName>
        <fullName evidence="1">Uncharacterized protein</fullName>
    </submittedName>
</protein>
<evidence type="ECO:0000313" key="1">
    <source>
        <dbReference type="EMBL" id="KAK5988470.1"/>
    </source>
</evidence>
<sequence>MRWLDATIKLLGRNQMARHHVASLAKDEDAANKDALLRTLDVEDGTLTTPDGNVVFEVRASFLPRLVCHANASISLRSIPTKPKRFSICRVSPSG</sequence>
<dbReference type="EMBL" id="JAVFKD010000015">
    <property type="protein sequence ID" value="KAK5988470.1"/>
    <property type="molecule type" value="Genomic_DNA"/>
</dbReference>
<name>A0ABR0S9L4_9HYPO</name>
<proteinExistence type="predicted"/>
<gene>
    <name evidence="1" type="ORF">PT974_09953</name>
</gene>
<reference evidence="1 2" key="1">
    <citation type="submission" date="2024-01" db="EMBL/GenBank/DDBJ databases">
        <title>Complete genome of Cladobotryum mycophilum ATHUM6906.</title>
        <authorList>
            <person name="Christinaki A.C."/>
            <person name="Myridakis A.I."/>
            <person name="Kouvelis V.N."/>
        </authorList>
    </citation>
    <scope>NUCLEOTIDE SEQUENCE [LARGE SCALE GENOMIC DNA]</scope>
    <source>
        <strain evidence="1 2">ATHUM6906</strain>
    </source>
</reference>
<dbReference type="Proteomes" id="UP001338125">
    <property type="component" value="Unassembled WGS sequence"/>
</dbReference>
<organism evidence="1 2">
    <name type="scientific">Cladobotryum mycophilum</name>
    <dbReference type="NCBI Taxonomy" id="491253"/>
    <lineage>
        <taxon>Eukaryota</taxon>
        <taxon>Fungi</taxon>
        <taxon>Dikarya</taxon>
        <taxon>Ascomycota</taxon>
        <taxon>Pezizomycotina</taxon>
        <taxon>Sordariomycetes</taxon>
        <taxon>Hypocreomycetidae</taxon>
        <taxon>Hypocreales</taxon>
        <taxon>Hypocreaceae</taxon>
        <taxon>Cladobotryum</taxon>
    </lineage>
</organism>